<dbReference type="RefSeq" id="XP_016216566.1">
    <property type="nucleotide sequence ID" value="XM_016355430.1"/>
</dbReference>
<keyword evidence="2" id="KW-1185">Reference proteome</keyword>
<dbReference type="HOGENOM" id="CLU_1448776_0_0_1"/>
<dbReference type="Proteomes" id="UP000053259">
    <property type="component" value="Unassembled WGS sequence"/>
</dbReference>
<gene>
    <name evidence="1" type="ORF">PV09_02397</name>
</gene>
<name>A0A0D1Z162_9PEZI</name>
<dbReference type="GeneID" id="27310370"/>
<sequence>MPTFVLRSNPTVPFISVRVQNERDDLNIFWRAAGRLGTLRSTSECRGAFVVVVVVGENGRGILDKMRARSKLLVCAMETGNGRGRLSSSHWLFGLLAWASSSGSVTKSRDRSPNFDITVGALRQTFVKVDWDWISMPDVLLILVLAFLVSVSASTRGSCFKSWKEDNIAMLLHGNAQQAGRRFLRAT</sequence>
<dbReference type="AlphaFoldDB" id="A0A0D1Z162"/>
<dbReference type="InParanoid" id="A0A0D1Z162"/>
<dbReference type="VEuPathDB" id="FungiDB:PV09_02397"/>
<evidence type="ECO:0000313" key="1">
    <source>
        <dbReference type="EMBL" id="KIW06697.1"/>
    </source>
</evidence>
<evidence type="ECO:0000313" key="2">
    <source>
        <dbReference type="Proteomes" id="UP000053259"/>
    </source>
</evidence>
<accession>A0A0D1Z162</accession>
<dbReference type="EMBL" id="KN847534">
    <property type="protein sequence ID" value="KIW06697.1"/>
    <property type="molecule type" value="Genomic_DNA"/>
</dbReference>
<proteinExistence type="predicted"/>
<organism evidence="1 2">
    <name type="scientific">Verruconis gallopava</name>
    <dbReference type="NCBI Taxonomy" id="253628"/>
    <lineage>
        <taxon>Eukaryota</taxon>
        <taxon>Fungi</taxon>
        <taxon>Dikarya</taxon>
        <taxon>Ascomycota</taxon>
        <taxon>Pezizomycotina</taxon>
        <taxon>Dothideomycetes</taxon>
        <taxon>Pleosporomycetidae</taxon>
        <taxon>Venturiales</taxon>
        <taxon>Sympoventuriaceae</taxon>
        <taxon>Verruconis</taxon>
    </lineage>
</organism>
<reference evidence="1 2" key="1">
    <citation type="submission" date="2015-01" db="EMBL/GenBank/DDBJ databases">
        <title>The Genome Sequence of Ochroconis gallopava CBS43764.</title>
        <authorList>
            <consortium name="The Broad Institute Genomics Platform"/>
            <person name="Cuomo C."/>
            <person name="de Hoog S."/>
            <person name="Gorbushina A."/>
            <person name="Stielow B."/>
            <person name="Teixiera M."/>
            <person name="Abouelleil A."/>
            <person name="Chapman S.B."/>
            <person name="Priest M."/>
            <person name="Young S.K."/>
            <person name="Wortman J."/>
            <person name="Nusbaum C."/>
            <person name="Birren B."/>
        </authorList>
    </citation>
    <scope>NUCLEOTIDE SEQUENCE [LARGE SCALE GENOMIC DNA]</scope>
    <source>
        <strain evidence="1 2">CBS 43764</strain>
    </source>
</reference>
<protein>
    <submittedName>
        <fullName evidence="1">Uncharacterized protein</fullName>
    </submittedName>
</protein>